<organism evidence="1 2">
    <name type="scientific">Dallia pectoralis</name>
    <name type="common">Alaska blackfish</name>
    <dbReference type="NCBI Taxonomy" id="75939"/>
    <lineage>
        <taxon>Eukaryota</taxon>
        <taxon>Metazoa</taxon>
        <taxon>Chordata</taxon>
        <taxon>Craniata</taxon>
        <taxon>Vertebrata</taxon>
        <taxon>Euteleostomi</taxon>
        <taxon>Actinopterygii</taxon>
        <taxon>Neopterygii</taxon>
        <taxon>Teleostei</taxon>
        <taxon>Protacanthopterygii</taxon>
        <taxon>Esociformes</taxon>
        <taxon>Umbridae</taxon>
        <taxon>Dallia</taxon>
    </lineage>
</organism>
<proteinExistence type="predicted"/>
<dbReference type="EMBL" id="CM055747">
    <property type="protein sequence ID" value="KAJ7995860.1"/>
    <property type="molecule type" value="Genomic_DNA"/>
</dbReference>
<keyword evidence="2" id="KW-1185">Reference proteome</keyword>
<accession>A0ACC2FWZ1</accession>
<evidence type="ECO:0000313" key="1">
    <source>
        <dbReference type="EMBL" id="KAJ7995860.1"/>
    </source>
</evidence>
<dbReference type="Proteomes" id="UP001157502">
    <property type="component" value="Chromosome 20"/>
</dbReference>
<protein>
    <submittedName>
        <fullName evidence="1">Uncharacterized protein</fullName>
    </submittedName>
</protein>
<reference evidence="1" key="1">
    <citation type="submission" date="2021-05" db="EMBL/GenBank/DDBJ databases">
        <authorList>
            <person name="Pan Q."/>
            <person name="Jouanno E."/>
            <person name="Zahm M."/>
            <person name="Klopp C."/>
            <person name="Cabau C."/>
            <person name="Louis A."/>
            <person name="Berthelot C."/>
            <person name="Parey E."/>
            <person name="Roest Crollius H."/>
            <person name="Montfort J."/>
            <person name="Robinson-Rechavi M."/>
            <person name="Bouchez O."/>
            <person name="Lampietro C."/>
            <person name="Lopez Roques C."/>
            <person name="Donnadieu C."/>
            <person name="Postlethwait J."/>
            <person name="Bobe J."/>
            <person name="Dillon D."/>
            <person name="Chandos A."/>
            <person name="von Hippel F."/>
            <person name="Guiguen Y."/>
        </authorList>
    </citation>
    <scope>NUCLEOTIDE SEQUENCE</scope>
    <source>
        <strain evidence="1">YG-Jan2019</strain>
    </source>
</reference>
<name>A0ACC2FWZ1_DALPE</name>
<gene>
    <name evidence="1" type="ORF">DPEC_G00231100</name>
</gene>
<sequence length="116" mass="13107">MKEVHRRSSPGRRPPLCFQLAPLTLALSSSPLSGTQAVPVHQTDGRLTKAPALQQAGVQHAWLHPNTEVRIDTVARGYVVRVGVWARRTKKKEVVRKTFSSAFIVMRVWRENMKLQ</sequence>
<evidence type="ECO:0000313" key="2">
    <source>
        <dbReference type="Proteomes" id="UP001157502"/>
    </source>
</evidence>
<comment type="caution">
    <text evidence="1">The sequence shown here is derived from an EMBL/GenBank/DDBJ whole genome shotgun (WGS) entry which is preliminary data.</text>
</comment>